<dbReference type="AlphaFoldDB" id="A0A2A6BA58"/>
<dbReference type="GO" id="GO:0005615">
    <property type="term" value="C:extracellular space"/>
    <property type="evidence" value="ECO:0007669"/>
    <property type="project" value="InterPro"/>
</dbReference>
<reference evidence="2" key="2">
    <citation type="submission" date="2022-06" db="UniProtKB">
        <authorList>
            <consortium name="EnsemblMetazoa"/>
        </authorList>
    </citation>
    <scope>IDENTIFICATION</scope>
    <source>
        <strain evidence="2">PS312</strain>
    </source>
</reference>
<dbReference type="InterPro" id="IPR042178">
    <property type="entry name" value="Serpin_sf_1"/>
</dbReference>
<dbReference type="InterPro" id="IPR023796">
    <property type="entry name" value="Serpin_dom"/>
</dbReference>
<dbReference type="GO" id="GO:0004867">
    <property type="term" value="F:serine-type endopeptidase inhibitor activity"/>
    <property type="evidence" value="ECO:0007669"/>
    <property type="project" value="InterPro"/>
</dbReference>
<protein>
    <submittedName>
        <fullName evidence="2">SERPIN domain-containing protein</fullName>
    </submittedName>
</protein>
<dbReference type="InterPro" id="IPR000215">
    <property type="entry name" value="Serpin_fam"/>
</dbReference>
<accession>A0A2A6BA58</accession>
<evidence type="ECO:0000256" key="1">
    <source>
        <dbReference type="ARBA" id="ARBA00009500"/>
    </source>
</evidence>
<dbReference type="PANTHER" id="PTHR11461">
    <property type="entry name" value="SERINE PROTEASE INHIBITOR, SERPIN"/>
    <property type="match status" value="1"/>
</dbReference>
<dbReference type="Proteomes" id="UP000005239">
    <property type="component" value="Unassembled WGS sequence"/>
</dbReference>
<dbReference type="InterPro" id="IPR042185">
    <property type="entry name" value="Serpin_sf_2"/>
</dbReference>
<dbReference type="Pfam" id="PF00079">
    <property type="entry name" value="Serpin"/>
    <property type="match status" value="1"/>
</dbReference>
<reference evidence="3" key="1">
    <citation type="journal article" date="2008" name="Nat. Genet.">
        <title>The Pristionchus pacificus genome provides a unique perspective on nematode lifestyle and parasitism.</title>
        <authorList>
            <person name="Dieterich C."/>
            <person name="Clifton S.W."/>
            <person name="Schuster L.N."/>
            <person name="Chinwalla A."/>
            <person name="Delehaunty K."/>
            <person name="Dinkelacker I."/>
            <person name="Fulton L."/>
            <person name="Fulton R."/>
            <person name="Godfrey J."/>
            <person name="Minx P."/>
            <person name="Mitreva M."/>
            <person name="Roeseler W."/>
            <person name="Tian H."/>
            <person name="Witte H."/>
            <person name="Yang S.P."/>
            <person name="Wilson R.K."/>
            <person name="Sommer R.J."/>
        </authorList>
    </citation>
    <scope>NUCLEOTIDE SEQUENCE [LARGE SCALE GENOMIC DNA]</scope>
    <source>
        <strain evidence="3">PS312</strain>
    </source>
</reference>
<gene>
    <name evidence="2" type="primary">WBGene00114580</name>
</gene>
<dbReference type="OrthoDB" id="9518664at2759"/>
<dbReference type="InterPro" id="IPR036186">
    <property type="entry name" value="Serpin_sf"/>
</dbReference>
<sequence length="130" mass="14823">MMDEEVVSSFRLLHRYCDLYPIYANPRDAIPHRIMKMPTATILLVFFCAATKKVPKISERKDIFISSVLHKATIDVDEEGTIATAATTGCVRMKGFNDRKGPPPVDLIFDKPFVYCLMREKHILFIGQLC</sequence>
<evidence type="ECO:0000313" key="3">
    <source>
        <dbReference type="Proteomes" id="UP000005239"/>
    </source>
</evidence>
<accession>A0A8R1YHY2</accession>
<dbReference type="Gene3D" id="3.30.497.10">
    <property type="entry name" value="Antithrombin, subunit I, domain 2"/>
    <property type="match status" value="1"/>
</dbReference>
<name>A0A2A6BA58_PRIPA</name>
<dbReference type="InterPro" id="IPR023795">
    <property type="entry name" value="Serpin_CS"/>
</dbReference>
<organism evidence="2 3">
    <name type="scientific">Pristionchus pacificus</name>
    <name type="common">Parasitic nematode worm</name>
    <dbReference type="NCBI Taxonomy" id="54126"/>
    <lineage>
        <taxon>Eukaryota</taxon>
        <taxon>Metazoa</taxon>
        <taxon>Ecdysozoa</taxon>
        <taxon>Nematoda</taxon>
        <taxon>Chromadorea</taxon>
        <taxon>Rhabditida</taxon>
        <taxon>Rhabditina</taxon>
        <taxon>Diplogasteromorpha</taxon>
        <taxon>Diplogasteroidea</taxon>
        <taxon>Neodiplogasteridae</taxon>
        <taxon>Pristionchus</taxon>
    </lineage>
</organism>
<dbReference type="SUPFAM" id="SSF56574">
    <property type="entry name" value="Serpins"/>
    <property type="match status" value="1"/>
</dbReference>
<comment type="similarity">
    <text evidence="1">Belongs to the serpin family.</text>
</comment>
<dbReference type="Gene3D" id="2.30.39.10">
    <property type="entry name" value="Alpha-1-antitrypsin, domain 1"/>
    <property type="match status" value="1"/>
</dbReference>
<proteinExistence type="inferred from homology"/>
<dbReference type="PROSITE" id="PS00284">
    <property type="entry name" value="SERPIN"/>
    <property type="match status" value="1"/>
</dbReference>
<keyword evidence="3" id="KW-1185">Reference proteome</keyword>
<evidence type="ECO:0000313" key="2">
    <source>
        <dbReference type="EnsemblMetazoa" id="PPA25026.1"/>
    </source>
</evidence>
<dbReference type="PANTHER" id="PTHR11461:SF211">
    <property type="entry name" value="GH10112P-RELATED"/>
    <property type="match status" value="1"/>
</dbReference>
<dbReference type="EnsemblMetazoa" id="PPA25026.1">
    <property type="protein sequence ID" value="PPA25026.1"/>
    <property type="gene ID" value="WBGene00114580"/>
</dbReference>